<name>A0A1C4DFA1_BACTU</name>
<proteinExistence type="predicted"/>
<sequence>MADIVKDAVKESIEKLTINQLHSIIDVIEIKGYITDECTTRDGYVPFTKVMIKHGSTLLIKRLQQEVRYEYPLSSTGFYHNNYGEVLAIFSYKFFKDTLDFKRRALIPFIEKAIINMYS</sequence>
<dbReference type="AlphaFoldDB" id="A0A1C4DFA1"/>
<dbReference type="Proteomes" id="UP000195991">
    <property type="component" value="Unassembled WGS sequence"/>
</dbReference>
<evidence type="ECO:0000313" key="2">
    <source>
        <dbReference type="Proteomes" id="UP000195991"/>
    </source>
</evidence>
<accession>A0A1C4DFA1</accession>
<reference evidence="1 2" key="1">
    <citation type="submission" date="2016-08" db="EMBL/GenBank/DDBJ databases">
        <authorList>
            <person name="Seilhamer J.J."/>
        </authorList>
    </citation>
    <scope>NUCLEOTIDE SEQUENCE [LARGE SCALE GENOMIC DNA]</scope>
    <source>
        <strain evidence="1 2">IEBC_T61001</strain>
    </source>
</reference>
<protein>
    <submittedName>
        <fullName evidence="1">Uncharacterized protein</fullName>
    </submittedName>
</protein>
<dbReference type="RefSeq" id="WP_087986084.1">
    <property type="nucleotide sequence ID" value="NZ_FMBI01000028.1"/>
</dbReference>
<organism evidence="1 2">
    <name type="scientific">Bacillus thuringiensis</name>
    <dbReference type="NCBI Taxonomy" id="1428"/>
    <lineage>
        <taxon>Bacteria</taxon>
        <taxon>Bacillati</taxon>
        <taxon>Bacillota</taxon>
        <taxon>Bacilli</taxon>
        <taxon>Bacillales</taxon>
        <taxon>Bacillaceae</taxon>
        <taxon>Bacillus</taxon>
        <taxon>Bacillus cereus group</taxon>
    </lineage>
</organism>
<gene>
    <name evidence="1" type="ORF">BTT61001_02381</name>
</gene>
<dbReference type="EMBL" id="FMBI01000028">
    <property type="protein sequence ID" value="SCC30039.1"/>
    <property type="molecule type" value="Genomic_DNA"/>
</dbReference>
<evidence type="ECO:0000313" key="1">
    <source>
        <dbReference type="EMBL" id="SCC30039.1"/>
    </source>
</evidence>